<accession>A0ABR7CKT1</accession>
<comment type="caution">
    <text evidence="1">The sequence shown here is derived from an EMBL/GenBank/DDBJ whole genome shotgun (WGS) entry which is preliminary data.</text>
</comment>
<reference evidence="1 2" key="1">
    <citation type="submission" date="2020-08" db="EMBL/GenBank/DDBJ databases">
        <title>Genome public.</title>
        <authorList>
            <person name="Liu C."/>
            <person name="Sun Q."/>
        </authorList>
    </citation>
    <scope>NUCLEOTIDE SEQUENCE [LARGE SCALE GENOMIC DNA]</scope>
    <source>
        <strain evidence="1 2">New-7</strain>
    </source>
</reference>
<evidence type="ECO:0000313" key="2">
    <source>
        <dbReference type="Proteomes" id="UP000636891"/>
    </source>
</evidence>
<keyword evidence="2" id="KW-1185">Reference proteome</keyword>
<evidence type="ECO:0008006" key="3">
    <source>
        <dbReference type="Google" id="ProtNLM"/>
    </source>
</evidence>
<proteinExistence type="predicted"/>
<protein>
    <recommendedName>
        <fullName evidence="3">6-bladed beta-propeller</fullName>
    </recommendedName>
</protein>
<evidence type="ECO:0000313" key="1">
    <source>
        <dbReference type="EMBL" id="MBC5615840.1"/>
    </source>
</evidence>
<dbReference type="Proteomes" id="UP000636891">
    <property type="component" value="Unassembled WGS sequence"/>
</dbReference>
<organism evidence="1 2">
    <name type="scientific">Alistipes hominis</name>
    <dbReference type="NCBI Taxonomy" id="2763015"/>
    <lineage>
        <taxon>Bacteria</taxon>
        <taxon>Pseudomonadati</taxon>
        <taxon>Bacteroidota</taxon>
        <taxon>Bacteroidia</taxon>
        <taxon>Bacteroidales</taxon>
        <taxon>Rikenellaceae</taxon>
        <taxon>Alistipes</taxon>
    </lineage>
</organism>
<sequence>MALYDSAIVLVNYCGRKFFSLFETKSLKPICSFGTKGKGPNEFQMPQRDRSTGSAEDSVLGIYDAHLVFTKEIHVRSLLRDTAVLNIQGEHTYKALRYNKDINRLNDTLYAGILADAPLGPVAIYDTKNDQTLWGEYDLGFAMPVKANPYGICYGFLCANPGKGIMARAYKYLDMIQLFSQEGRLVKSICFSEPQLPILNTQGNWPESSAVNYALGLFGTPDRFFVLRYTNPYGEIKNRTATPTILAFDWDGRLTAAYDCPRSITQFCVDETGKKIYGLLDMPDIEHTQLYRFSY</sequence>
<dbReference type="RefSeq" id="WP_147387388.1">
    <property type="nucleotide sequence ID" value="NZ_JACOOK010000001.1"/>
</dbReference>
<dbReference type="EMBL" id="JACOOK010000001">
    <property type="protein sequence ID" value="MBC5615840.1"/>
    <property type="molecule type" value="Genomic_DNA"/>
</dbReference>
<name>A0ABR7CKT1_9BACT</name>
<gene>
    <name evidence="1" type="ORF">H8S08_02225</name>
</gene>